<organism evidence="9 10">
    <name type="scientific">Kribbella italica</name>
    <dbReference type="NCBI Taxonomy" id="1540520"/>
    <lineage>
        <taxon>Bacteria</taxon>
        <taxon>Bacillati</taxon>
        <taxon>Actinomycetota</taxon>
        <taxon>Actinomycetes</taxon>
        <taxon>Propionibacteriales</taxon>
        <taxon>Kribbellaceae</taxon>
        <taxon>Kribbella</taxon>
    </lineage>
</organism>
<gene>
    <name evidence="9" type="ORF">HDA39_000013</name>
</gene>
<dbReference type="GO" id="GO:0005886">
    <property type="term" value="C:plasma membrane"/>
    <property type="evidence" value="ECO:0007669"/>
    <property type="project" value="UniProtKB-SubCell"/>
</dbReference>
<feature type="transmembrane region" description="Helical" evidence="7">
    <location>
        <begin position="181"/>
        <end position="200"/>
    </location>
</feature>
<dbReference type="InterPro" id="IPR050545">
    <property type="entry name" value="Mycobact_MmpL"/>
</dbReference>
<evidence type="ECO:0000256" key="2">
    <source>
        <dbReference type="ARBA" id="ARBA00022475"/>
    </source>
</evidence>
<keyword evidence="10" id="KW-1185">Reference proteome</keyword>
<evidence type="ECO:0000313" key="9">
    <source>
        <dbReference type="EMBL" id="MBB5833279.1"/>
    </source>
</evidence>
<comment type="subcellular location">
    <subcellularLocation>
        <location evidence="1">Cell membrane</location>
        <topology evidence="1">Multi-pass membrane protein</topology>
    </subcellularLocation>
</comment>
<feature type="compositionally biased region" description="Basic and acidic residues" evidence="6">
    <location>
        <begin position="486"/>
        <end position="495"/>
    </location>
</feature>
<dbReference type="InterPro" id="IPR000731">
    <property type="entry name" value="SSD"/>
</dbReference>
<dbReference type="InterPro" id="IPR004869">
    <property type="entry name" value="MMPL_dom"/>
</dbReference>
<dbReference type="SUPFAM" id="SSF82866">
    <property type="entry name" value="Multidrug efflux transporter AcrB transmembrane domain"/>
    <property type="match status" value="1"/>
</dbReference>
<evidence type="ECO:0000256" key="6">
    <source>
        <dbReference type="SAM" id="MobiDB-lite"/>
    </source>
</evidence>
<feature type="transmembrane region" description="Helical" evidence="7">
    <location>
        <begin position="207"/>
        <end position="230"/>
    </location>
</feature>
<name>A0A7W9MR80_9ACTN</name>
<evidence type="ECO:0000256" key="1">
    <source>
        <dbReference type="ARBA" id="ARBA00004651"/>
    </source>
</evidence>
<dbReference type="AlphaFoldDB" id="A0A7W9MR80"/>
<reference evidence="9 10" key="1">
    <citation type="submission" date="2020-08" db="EMBL/GenBank/DDBJ databases">
        <title>Sequencing the genomes of 1000 actinobacteria strains.</title>
        <authorList>
            <person name="Klenk H.-P."/>
        </authorList>
    </citation>
    <scope>NUCLEOTIDE SEQUENCE [LARGE SCALE GENOMIC DNA]</scope>
    <source>
        <strain evidence="9 10">DSM 28967</strain>
    </source>
</reference>
<comment type="caution">
    <text evidence="9">The sequence shown here is derived from an EMBL/GenBank/DDBJ whole genome shotgun (WGS) entry which is preliminary data.</text>
</comment>
<dbReference type="EMBL" id="JACHMY010000001">
    <property type="protein sequence ID" value="MBB5833279.1"/>
    <property type="molecule type" value="Genomic_DNA"/>
</dbReference>
<feature type="transmembrane region" description="Helical" evidence="7">
    <location>
        <begin position="366"/>
        <end position="386"/>
    </location>
</feature>
<dbReference type="Proteomes" id="UP000549971">
    <property type="component" value="Unassembled WGS sequence"/>
</dbReference>
<dbReference type="Gene3D" id="1.20.1640.10">
    <property type="entry name" value="Multidrug efflux transporter AcrB transmembrane domain"/>
    <property type="match status" value="1"/>
</dbReference>
<accession>A0A7W9MR80</accession>
<feature type="region of interest" description="Disordered" evidence="6">
    <location>
        <begin position="431"/>
        <end position="495"/>
    </location>
</feature>
<dbReference type="Pfam" id="PF03176">
    <property type="entry name" value="MMPL"/>
    <property type="match status" value="1"/>
</dbReference>
<evidence type="ECO:0000256" key="7">
    <source>
        <dbReference type="SAM" id="Phobius"/>
    </source>
</evidence>
<evidence type="ECO:0000256" key="3">
    <source>
        <dbReference type="ARBA" id="ARBA00022692"/>
    </source>
</evidence>
<keyword evidence="2" id="KW-1003">Cell membrane</keyword>
<dbReference type="PROSITE" id="PS50156">
    <property type="entry name" value="SSD"/>
    <property type="match status" value="1"/>
</dbReference>
<feature type="transmembrane region" description="Helical" evidence="7">
    <location>
        <begin position="311"/>
        <end position="335"/>
    </location>
</feature>
<keyword evidence="3 7" id="KW-0812">Transmembrane</keyword>
<feature type="transmembrane region" description="Helical" evidence="7">
    <location>
        <begin position="12"/>
        <end position="33"/>
    </location>
</feature>
<sequence length="495" mass="52008">MSLMRWWTAGVLRLRWLVVVGWIVVTVVGGLLAPKTIDGLSYDFGLPGQPAYEANEQILEKFGNGGSVDPLAVVLSVPAPASVEDPAVRSEFAGALKRLQQPGWRVLSASDAEAGAALTSKDRRTTVALVYPPIVGGPSAYAAALPQVTSMLADVRVSGQPLQVTGVEALREAGGGSDRPIIVEIAFGAGGALLVLALVFGSFLALVPLLMAVAAIATTFLLILALSTAIDVSFIIQYLVGLIGLGVAIDYALLVVMRWREERGQGVENRQAVITAMATAGRAVLFSGVTVAISLLALVVVPVPFLRSVGFGGLLIPLVSVAVAVTLLPVILAGIGPRLEWPRRKQHQAESRLWKRIGTVVVRHRVVATLLAVAALAAMFAPALGLRLGSPELTAISTGDDPSSKAYRAATDAGISAGVFRPVEILTTAGARGDRRSEASCRGGRRHRAGRRGLEARRAADRHGLPVHRSFDTGRQGHRRAGPRCGGERGHGGRR</sequence>
<dbReference type="PANTHER" id="PTHR33406:SF13">
    <property type="entry name" value="MEMBRANE PROTEIN YDFJ"/>
    <property type="match status" value="1"/>
</dbReference>
<keyword evidence="5 7" id="KW-0472">Membrane</keyword>
<evidence type="ECO:0000313" key="10">
    <source>
        <dbReference type="Proteomes" id="UP000549971"/>
    </source>
</evidence>
<feature type="compositionally biased region" description="Basic and acidic residues" evidence="6">
    <location>
        <begin position="452"/>
        <end position="472"/>
    </location>
</feature>
<feature type="transmembrane region" description="Helical" evidence="7">
    <location>
        <begin position="280"/>
        <end position="305"/>
    </location>
</feature>
<dbReference type="PANTHER" id="PTHR33406">
    <property type="entry name" value="MEMBRANE PROTEIN MJ1562-RELATED"/>
    <property type="match status" value="1"/>
</dbReference>
<proteinExistence type="predicted"/>
<protein>
    <submittedName>
        <fullName evidence="9">Putative membrane protein YdfJ with MMPL/SSD domain</fullName>
    </submittedName>
</protein>
<evidence type="ECO:0000259" key="8">
    <source>
        <dbReference type="PROSITE" id="PS50156"/>
    </source>
</evidence>
<keyword evidence="4 7" id="KW-1133">Transmembrane helix</keyword>
<feature type="domain" description="SSD" evidence="8">
    <location>
        <begin position="204"/>
        <end position="334"/>
    </location>
</feature>
<feature type="transmembrane region" description="Helical" evidence="7">
    <location>
        <begin position="236"/>
        <end position="259"/>
    </location>
</feature>
<evidence type="ECO:0000256" key="4">
    <source>
        <dbReference type="ARBA" id="ARBA00022989"/>
    </source>
</evidence>
<evidence type="ECO:0000256" key="5">
    <source>
        <dbReference type="ARBA" id="ARBA00023136"/>
    </source>
</evidence>